<comment type="caution">
    <text evidence="1">The sequence shown here is derived from an EMBL/GenBank/DDBJ whole genome shotgun (WGS) entry which is preliminary data.</text>
</comment>
<proteinExistence type="predicted"/>
<protein>
    <submittedName>
        <fullName evidence="1">Uncharacterized protein</fullName>
    </submittedName>
</protein>
<sequence>MEEIIIKTNYTGRVLKLVHKGIFKNHTFIITHTDDGFYRWYCGYVEIKEEHPYFNKNYDELNNIECHGGLTYSGKRFEDDNNFYIGFDTNHFNSAPCNNLAFVENECMNIIEQLIKLNN</sequence>
<dbReference type="AlphaFoldDB" id="Q7P5S6"/>
<name>Q7P5S6_FUSVC</name>
<evidence type="ECO:0000313" key="2">
    <source>
        <dbReference type="Proteomes" id="UP000006454"/>
    </source>
</evidence>
<evidence type="ECO:0000313" key="1">
    <source>
        <dbReference type="EMBL" id="EAA24097.1"/>
    </source>
</evidence>
<organism evidence="1 2">
    <name type="scientific">Fusobacterium vincentii ATCC 49256</name>
    <dbReference type="NCBI Taxonomy" id="209882"/>
    <lineage>
        <taxon>Bacteria</taxon>
        <taxon>Fusobacteriati</taxon>
        <taxon>Fusobacteriota</taxon>
        <taxon>Fusobacteriia</taxon>
        <taxon>Fusobacteriales</taxon>
        <taxon>Fusobacteriaceae</taxon>
        <taxon>Fusobacterium</taxon>
    </lineage>
</organism>
<dbReference type="EMBL" id="AABF01000056">
    <property type="protein sequence ID" value="EAA24097.1"/>
    <property type="molecule type" value="Genomic_DNA"/>
</dbReference>
<dbReference type="Proteomes" id="UP000006454">
    <property type="component" value="Unassembled WGS sequence"/>
</dbReference>
<reference evidence="1 2" key="1">
    <citation type="journal article" date="2003" name="Genome Res.">
        <title>Genome analysis of F. nucleatum sub spp vincentii and its comparison with the genome of F. nucleatum ATCC 25586.</title>
        <authorList>
            <person name="Kapatral V."/>
            <person name="Ivanova N."/>
            <person name="Anderson I."/>
            <person name="Reznik G."/>
            <person name="Bhattacharyya A."/>
            <person name="Gardner W.L."/>
            <person name="Mikhailova N."/>
            <person name="Lapidus A."/>
            <person name="Larsen N."/>
            <person name="D'Souza M."/>
            <person name="Walunas T."/>
            <person name="Haselkorn R."/>
            <person name="Overbeek R."/>
            <person name="Kyrpides N."/>
        </authorList>
    </citation>
    <scope>NUCLEOTIDE SEQUENCE [LARGE SCALE GENOMIC DNA]</scope>
    <source>
        <strain evidence="1 2">ATCC 49256</strain>
    </source>
</reference>
<accession>Q7P5S6</accession>
<gene>
    <name evidence="1" type="ORF">FNV0882</name>
</gene>